<dbReference type="OrthoDB" id="8082293at2"/>
<dbReference type="Proteomes" id="UP000317122">
    <property type="component" value="Unassembled WGS sequence"/>
</dbReference>
<evidence type="ECO:0000313" key="2">
    <source>
        <dbReference type="Proteomes" id="UP000317122"/>
    </source>
</evidence>
<gene>
    <name evidence="1" type="ORF">IQ26_00455</name>
</gene>
<name>A0A562PDY1_9HYPH</name>
<dbReference type="RefSeq" id="WP_156090918.1">
    <property type="nucleotide sequence ID" value="NZ_BSPF01000074.1"/>
</dbReference>
<protein>
    <submittedName>
        <fullName evidence="1">Uncharacterized protein</fullName>
    </submittedName>
</protein>
<comment type="caution">
    <text evidence="1">The sequence shown here is derived from an EMBL/GenBank/DDBJ whole genome shotgun (WGS) entry which is preliminary data.</text>
</comment>
<keyword evidence="2" id="KW-1185">Reference proteome</keyword>
<dbReference type="EMBL" id="VLKT01000002">
    <property type="protein sequence ID" value="TWI42692.1"/>
    <property type="molecule type" value="Genomic_DNA"/>
</dbReference>
<reference evidence="1 2" key="1">
    <citation type="journal article" date="2015" name="Stand. Genomic Sci.">
        <title>Genomic Encyclopedia of Bacterial and Archaeal Type Strains, Phase III: the genomes of soil and plant-associated and newly described type strains.</title>
        <authorList>
            <person name="Whitman W.B."/>
            <person name="Woyke T."/>
            <person name="Klenk H.P."/>
            <person name="Zhou Y."/>
            <person name="Lilburn T.G."/>
            <person name="Beck B.J."/>
            <person name="De Vos P."/>
            <person name="Vandamme P."/>
            <person name="Eisen J.A."/>
            <person name="Garrity G."/>
            <person name="Hugenholtz P."/>
            <person name="Kyrpides N.C."/>
        </authorList>
    </citation>
    <scope>NUCLEOTIDE SEQUENCE [LARGE SCALE GENOMIC DNA]</scope>
    <source>
        <strain evidence="1 2">CGMCC 1.2546</strain>
    </source>
</reference>
<sequence>MAIDLTDEGINSIVAKLRLVKASEQSSFAMGGTLSIEGVGAWAVTCPEP</sequence>
<organism evidence="1 2">
    <name type="scientific">Mesorhizobium tianshanense</name>
    <dbReference type="NCBI Taxonomy" id="39844"/>
    <lineage>
        <taxon>Bacteria</taxon>
        <taxon>Pseudomonadati</taxon>
        <taxon>Pseudomonadota</taxon>
        <taxon>Alphaproteobacteria</taxon>
        <taxon>Hyphomicrobiales</taxon>
        <taxon>Phyllobacteriaceae</taxon>
        <taxon>Mesorhizobium</taxon>
    </lineage>
</organism>
<evidence type="ECO:0000313" key="1">
    <source>
        <dbReference type="EMBL" id="TWI42692.1"/>
    </source>
</evidence>
<dbReference type="AlphaFoldDB" id="A0A562PDY1"/>
<accession>A0A562PDY1</accession>
<proteinExistence type="predicted"/>